<proteinExistence type="predicted"/>
<gene>
    <name evidence="2" type="ORF">ARMGADRAFT_1086889</name>
</gene>
<name>A0A2H3CXD8_ARMGA</name>
<keyword evidence="1" id="KW-1133">Transmembrane helix</keyword>
<feature type="transmembrane region" description="Helical" evidence="1">
    <location>
        <begin position="152"/>
        <end position="175"/>
    </location>
</feature>
<feature type="transmembrane region" description="Helical" evidence="1">
    <location>
        <begin position="216"/>
        <end position="243"/>
    </location>
</feature>
<evidence type="ECO:0000313" key="3">
    <source>
        <dbReference type="Proteomes" id="UP000217790"/>
    </source>
</evidence>
<sequence>MVVEWYIYSDTCDDNCTEVNIFFDTLSHRRDDSDSYSNRRPTDPTFIFKNNSTDLQANVPIFRTDHLLHNPDFGYYDWKFSPASLVYYPFDCYIAKIRAFAQDAVTNQSVSLDLISLSGLVPGLKITSDISSDSLKDAVISIGVNIQRSTLVIGYCLIITVTFWLVTLMICLIMISTVVFGFQQRNEIVVVPIGTVFAFTQLRSTMPGASEGFGDILDFAGLLPCLVLLSICAVTMAGIYLFADPHDPARRPFTWEEMRNMAGYYVHRM</sequence>
<dbReference type="AlphaFoldDB" id="A0A2H3CXD8"/>
<dbReference type="Pfam" id="PF14494">
    <property type="entry name" value="DUF4436"/>
    <property type="match status" value="1"/>
</dbReference>
<accession>A0A2H3CXD8</accession>
<evidence type="ECO:0000313" key="2">
    <source>
        <dbReference type="EMBL" id="PBK86134.1"/>
    </source>
</evidence>
<keyword evidence="3" id="KW-1185">Reference proteome</keyword>
<keyword evidence="1" id="KW-0812">Transmembrane</keyword>
<dbReference type="Proteomes" id="UP000217790">
    <property type="component" value="Unassembled WGS sequence"/>
</dbReference>
<dbReference type="EMBL" id="KZ293686">
    <property type="protein sequence ID" value="PBK86134.1"/>
    <property type="molecule type" value="Genomic_DNA"/>
</dbReference>
<reference evidence="3" key="1">
    <citation type="journal article" date="2017" name="Nat. Ecol. Evol.">
        <title>Genome expansion and lineage-specific genetic innovations in the forest pathogenic fungi Armillaria.</title>
        <authorList>
            <person name="Sipos G."/>
            <person name="Prasanna A.N."/>
            <person name="Walter M.C."/>
            <person name="O'Connor E."/>
            <person name="Balint B."/>
            <person name="Krizsan K."/>
            <person name="Kiss B."/>
            <person name="Hess J."/>
            <person name="Varga T."/>
            <person name="Slot J."/>
            <person name="Riley R."/>
            <person name="Boka B."/>
            <person name="Rigling D."/>
            <person name="Barry K."/>
            <person name="Lee J."/>
            <person name="Mihaltcheva S."/>
            <person name="LaButti K."/>
            <person name="Lipzen A."/>
            <person name="Waldron R."/>
            <person name="Moloney N.M."/>
            <person name="Sperisen C."/>
            <person name="Kredics L."/>
            <person name="Vagvoelgyi C."/>
            <person name="Patrignani A."/>
            <person name="Fitzpatrick D."/>
            <person name="Nagy I."/>
            <person name="Doyle S."/>
            <person name="Anderson J.B."/>
            <person name="Grigoriev I.V."/>
            <person name="Gueldener U."/>
            <person name="Muensterkoetter M."/>
            <person name="Nagy L.G."/>
        </authorList>
    </citation>
    <scope>NUCLEOTIDE SEQUENCE [LARGE SCALE GENOMIC DNA]</scope>
    <source>
        <strain evidence="3">Ar21-2</strain>
    </source>
</reference>
<dbReference type="InterPro" id="IPR027948">
    <property type="entry name" value="DUF4436"/>
</dbReference>
<protein>
    <submittedName>
        <fullName evidence="2">Uncharacterized protein</fullName>
    </submittedName>
</protein>
<dbReference type="STRING" id="47427.A0A2H3CXD8"/>
<keyword evidence="1" id="KW-0472">Membrane</keyword>
<dbReference type="OrthoDB" id="2923771at2759"/>
<evidence type="ECO:0000256" key="1">
    <source>
        <dbReference type="SAM" id="Phobius"/>
    </source>
</evidence>
<feature type="transmembrane region" description="Helical" evidence="1">
    <location>
        <begin position="187"/>
        <end position="204"/>
    </location>
</feature>
<organism evidence="2 3">
    <name type="scientific">Armillaria gallica</name>
    <name type="common">Bulbous honey fungus</name>
    <name type="synonym">Armillaria bulbosa</name>
    <dbReference type="NCBI Taxonomy" id="47427"/>
    <lineage>
        <taxon>Eukaryota</taxon>
        <taxon>Fungi</taxon>
        <taxon>Dikarya</taxon>
        <taxon>Basidiomycota</taxon>
        <taxon>Agaricomycotina</taxon>
        <taxon>Agaricomycetes</taxon>
        <taxon>Agaricomycetidae</taxon>
        <taxon>Agaricales</taxon>
        <taxon>Marasmiineae</taxon>
        <taxon>Physalacriaceae</taxon>
        <taxon>Armillaria</taxon>
    </lineage>
</organism>
<dbReference type="InParanoid" id="A0A2H3CXD8"/>